<accession>A0A542YM97</accession>
<dbReference type="Gene3D" id="3.20.170.20">
    <property type="entry name" value="Protein of unknown function DUF952"/>
    <property type="match status" value="1"/>
</dbReference>
<comment type="caution">
    <text evidence="2">The sequence shown here is derived from an EMBL/GenBank/DDBJ whole genome shotgun (WGS) entry which is preliminary data.</text>
</comment>
<evidence type="ECO:0000313" key="2">
    <source>
        <dbReference type="EMBL" id="TQL49203.1"/>
    </source>
</evidence>
<organism evidence="2 3">
    <name type="scientific">Ornithinicoccus hortensis</name>
    <dbReference type="NCBI Taxonomy" id="82346"/>
    <lineage>
        <taxon>Bacteria</taxon>
        <taxon>Bacillati</taxon>
        <taxon>Actinomycetota</taxon>
        <taxon>Actinomycetes</taxon>
        <taxon>Micrococcales</taxon>
        <taxon>Intrasporangiaceae</taxon>
        <taxon>Ornithinicoccus</taxon>
    </lineage>
</organism>
<dbReference type="EMBL" id="VFOP01000001">
    <property type="protein sequence ID" value="TQL49203.1"/>
    <property type="molecule type" value="Genomic_DNA"/>
</dbReference>
<keyword evidence="3" id="KW-1185">Reference proteome</keyword>
<protein>
    <submittedName>
        <fullName evidence="2">Uncharacterized protein (DUF952 family)</fullName>
    </submittedName>
</protein>
<dbReference type="InterPro" id="IPR009297">
    <property type="entry name" value="DUF952"/>
</dbReference>
<dbReference type="SUPFAM" id="SSF56399">
    <property type="entry name" value="ADP-ribosylation"/>
    <property type="match status" value="1"/>
</dbReference>
<reference evidence="2 3" key="1">
    <citation type="submission" date="2019-06" db="EMBL/GenBank/DDBJ databases">
        <title>Sequencing the genomes of 1000 actinobacteria strains.</title>
        <authorList>
            <person name="Klenk H.-P."/>
        </authorList>
    </citation>
    <scope>NUCLEOTIDE SEQUENCE [LARGE SCALE GENOMIC DNA]</scope>
    <source>
        <strain evidence="2 3">DSM 12335</strain>
    </source>
</reference>
<dbReference type="Pfam" id="PF06108">
    <property type="entry name" value="DUF952"/>
    <property type="match status" value="1"/>
</dbReference>
<evidence type="ECO:0000256" key="1">
    <source>
        <dbReference type="SAM" id="MobiDB-lite"/>
    </source>
</evidence>
<dbReference type="OrthoDB" id="5638018at2"/>
<dbReference type="RefSeq" id="WP_141783488.1">
    <property type="nucleotide sequence ID" value="NZ_BAAAIK010000003.1"/>
</dbReference>
<name>A0A542YM97_9MICO</name>
<evidence type="ECO:0000313" key="3">
    <source>
        <dbReference type="Proteomes" id="UP000319516"/>
    </source>
</evidence>
<feature type="region of interest" description="Disordered" evidence="1">
    <location>
        <begin position="75"/>
        <end position="94"/>
    </location>
</feature>
<proteinExistence type="predicted"/>
<dbReference type="AlphaFoldDB" id="A0A542YM97"/>
<dbReference type="Proteomes" id="UP000319516">
    <property type="component" value="Unassembled WGS sequence"/>
</dbReference>
<sequence>MTTLWHLAEPAHWARARERGSYERSTRGASLASIGFVHCCYPEQLPGVVARFYSDAAATGDYIVLELDRELLERAGSPVRDEPGNPDDPASPLFPHVYGPIPVTAATGTRAASVRDGILTVAQRPAD</sequence>
<gene>
    <name evidence="2" type="ORF">FB467_0268</name>
</gene>